<dbReference type="PANTHER" id="PTHR31425:SF35">
    <property type="entry name" value="MULTIPLE C2 DOMAIN AND TRANSMEMBRANE REGION PROTEIN 16"/>
    <property type="match status" value="1"/>
</dbReference>
<organism evidence="3 4">
    <name type="scientific">Artemisia annua</name>
    <name type="common">Sweet wormwood</name>
    <dbReference type="NCBI Taxonomy" id="35608"/>
    <lineage>
        <taxon>Eukaryota</taxon>
        <taxon>Viridiplantae</taxon>
        <taxon>Streptophyta</taxon>
        <taxon>Embryophyta</taxon>
        <taxon>Tracheophyta</taxon>
        <taxon>Spermatophyta</taxon>
        <taxon>Magnoliopsida</taxon>
        <taxon>eudicotyledons</taxon>
        <taxon>Gunneridae</taxon>
        <taxon>Pentapetalae</taxon>
        <taxon>asterids</taxon>
        <taxon>campanulids</taxon>
        <taxon>Asterales</taxon>
        <taxon>Asteraceae</taxon>
        <taxon>Asteroideae</taxon>
        <taxon>Anthemideae</taxon>
        <taxon>Artemisiinae</taxon>
        <taxon>Artemisia</taxon>
    </lineage>
</organism>
<dbReference type="InterPro" id="IPR035892">
    <property type="entry name" value="C2_domain_sf"/>
</dbReference>
<evidence type="ECO:0000259" key="2">
    <source>
        <dbReference type="PROSITE" id="PS50004"/>
    </source>
</evidence>
<dbReference type="AlphaFoldDB" id="A0A2U1NL14"/>
<feature type="domain" description="C2" evidence="2">
    <location>
        <begin position="102"/>
        <end position="184"/>
    </location>
</feature>
<dbReference type="Gene3D" id="2.60.40.150">
    <property type="entry name" value="C2 domain"/>
    <property type="match status" value="1"/>
</dbReference>
<dbReference type="InterPro" id="IPR047259">
    <property type="entry name" value="QUIRKY-like"/>
</dbReference>
<dbReference type="Pfam" id="PF00168">
    <property type="entry name" value="C2"/>
    <property type="match status" value="1"/>
</dbReference>
<dbReference type="InterPro" id="IPR000008">
    <property type="entry name" value="C2_dom"/>
</dbReference>
<evidence type="ECO:0000313" key="3">
    <source>
        <dbReference type="EMBL" id="PWA74161.1"/>
    </source>
</evidence>
<keyword evidence="1" id="KW-0472">Membrane</keyword>
<dbReference type="SUPFAM" id="SSF49562">
    <property type="entry name" value="C2 domain (Calcium/lipid-binding domain, CaLB)"/>
    <property type="match status" value="1"/>
</dbReference>
<proteinExistence type="predicted"/>
<keyword evidence="4" id="KW-1185">Reference proteome</keyword>
<evidence type="ECO:0000313" key="4">
    <source>
        <dbReference type="Proteomes" id="UP000245207"/>
    </source>
</evidence>
<keyword evidence="1" id="KW-0812">Transmembrane</keyword>
<dbReference type="OrthoDB" id="5973539at2759"/>
<keyword evidence="1" id="KW-1133">Transmembrane helix</keyword>
<dbReference type="EMBL" id="PKPP01002610">
    <property type="protein sequence ID" value="PWA74161.1"/>
    <property type="molecule type" value="Genomic_DNA"/>
</dbReference>
<dbReference type="PANTHER" id="PTHR31425">
    <property type="entry name" value="PHOSPHORIBOSYLANTHRANILATE TRANSFERASE ISOFORM 1"/>
    <property type="match status" value="1"/>
</dbReference>
<dbReference type="Proteomes" id="UP000245207">
    <property type="component" value="Unassembled WGS sequence"/>
</dbReference>
<protein>
    <submittedName>
        <fullName evidence="3">C2 calcium-dependent membrane targeting</fullName>
    </submittedName>
</protein>
<name>A0A2U1NL14_ARTAN</name>
<dbReference type="STRING" id="35608.A0A2U1NL14"/>
<sequence>MAFWKETLLEHTYSGKVLNESHVLPESIGNYLRNDLLETPEGKYCCNHSMARLETFVVCLVVLGVFFGFGCAWWLCVWWLHDLPRSVNIHQKSCGMDESAHDCSDYRPTTKQLWKPPIGTIELGIVGCKNLLPMKSINGRGSTDAYAVAKYGNKWIRTQAISDNLDPKCHEQYTWRVYDPPLHI</sequence>
<reference evidence="3 4" key="1">
    <citation type="journal article" date="2018" name="Mol. Plant">
        <title>The genome of Artemisia annua provides insight into the evolution of Asteraceae family and artemisinin biosynthesis.</title>
        <authorList>
            <person name="Shen Q."/>
            <person name="Zhang L."/>
            <person name="Liao Z."/>
            <person name="Wang S."/>
            <person name="Yan T."/>
            <person name="Shi P."/>
            <person name="Liu M."/>
            <person name="Fu X."/>
            <person name="Pan Q."/>
            <person name="Wang Y."/>
            <person name="Lv Z."/>
            <person name="Lu X."/>
            <person name="Zhang F."/>
            <person name="Jiang W."/>
            <person name="Ma Y."/>
            <person name="Chen M."/>
            <person name="Hao X."/>
            <person name="Li L."/>
            <person name="Tang Y."/>
            <person name="Lv G."/>
            <person name="Zhou Y."/>
            <person name="Sun X."/>
            <person name="Brodelius P.E."/>
            <person name="Rose J.K.C."/>
            <person name="Tang K."/>
        </authorList>
    </citation>
    <scope>NUCLEOTIDE SEQUENCE [LARGE SCALE GENOMIC DNA]</scope>
    <source>
        <strain evidence="4">cv. Huhao1</strain>
        <tissue evidence="3">Leaf</tissue>
    </source>
</reference>
<comment type="caution">
    <text evidence="3">The sequence shown here is derived from an EMBL/GenBank/DDBJ whole genome shotgun (WGS) entry which is preliminary data.</text>
</comment>
<feature type="transmembrane region" description="Helical" evidence="1">
    <location>
        <begin position="56"/>
        <end position="80"/>
    </location>
</feature>
<gene>
    <name evidence="3" type="ORF">CTI12_AA254820</name>
</gene>
<evidence type="ECO:0000256" key="1">
    <source>
        <dbReference type="SAM" id="Phobius"/>
    </source>
</evidence>
<dbReference type="PROSITE" id="PS50004">
    <property type="entry name" value="C2"/>
    <property type="match status" value="1"/>
</dbReference>
<accession>A0A2U1NL14</accession>